<reference evidence="1 2" key="1">
    <citation type="journal article" date="2019" name="Int. J. Syst. Evol. Microbiol.">
        <title>The Global Catalogue of Microorganisms (GCM) 10K type strain sequencing project: providing services to taxonomists for standard genome sequencing and annotation.</title>
        <authorList>
            <consortium name="The Broad Institute Genomics Platform"/>
            <consortium name="The Broad Institute Genome Sequencing Center for Infectious Disease"/>
            <person name="Wu L."/>
            <person name="Ma J."/>
        </authorList>
    </citation>
    <scope>NUCLEOTIDE SEQUENCE [LARGE SCALE GENOMIC DNA]</scope>
    <source>
        <strain evidence="1 2">JCM 30072</strain>
    </source>
</reference>
<proteinExistence type="predicted"/>
<accession>A0ABD5W6U6</accession>
<comment type="caution">
    <text evidence="1">The sequence shown here is derived from an EMBL/GenBank/DDBJ whole genome shotgun (WGS) entry which is preliminary data.</text>
</comment>
<dbReference type="AlphaFoldDB" id="A0ABD5W6U6"/>
<keyword evidence="2" id="KW-1185">Reference proteome</keyword>
<name>A0ABD5W6U6_9EURY</name>
<dbReference type="EMBL" id="JBHSZI010000004">
    <property type="protein sequence ID" value="MFC7059928.1"/>
    <property type="molecule type" value="Genomic_DNA"/>
</dbReference>
<evidence type="ECO:0000313" key="1">
    <source>
        <dbReference type="EMBL" id="MFC7059928.1"/>
    </source>
</evidence>
<gene>
    <name evidence="1" type="ORF">ACFQQG_19095</name>
</gene>
<dbReference type="Proteomes" id="UP001596445">
    <property type="component" value="Unassembled WGS sequence"/>
</dbReference>
<dbReference type="RefSeq" id="WP_382187312.1">
    <property type="nucleotide sequence ID" value="NZ_JBHSZI010000004.1"/>
</dbReference>
<organism evidence="1 2">
    <name type="scientific">Halovenus salina</name>
    <dbReference type="NCBI Taxonomy" id="1510225"/>
    <lineage>
        <taxon>Archaea</taxon>
        <taxon>Methanobacteriati</taxon>
        <taxon>Methanobacteriota</taxon>
        <taxon>Stenosarchaea group</taxon>
        <taxon>Halobacteria</taxon>
        <taxon>Halobacteriales</taxon>
        <taxon>Haloarculaceae</taxon>
        <taxon>Halovenus</taxon>
    </lineage>
</organism>
<protein>
    <submittedName>
        <fullName evidence="1">Uncharacterized protein</fullName>
    </submittedName>
</protein>
<evidence type="ECO:0000313" key="2">
    <source>
        <dbReference type="Proteomes" id="UP001596445"/>
    </source>
</evidence>
<sequence length="48" mass="5555">MFALELPFLFRMQVLSLSRVLLSVRTWLPGLGSVYRLEWMSVSALVLK</sequence>